<reference evidence="4 5" key="1">
    <citation type="journal article" date="2010" name="Nature">
        <title>The Ectocarpus genome and the independent evolution of multicellularity in brown algae.</title>
        <authorList>
            <person name="Cock J.M."/>
            <person name="Sterck L."/>
            <person name="Rouze P."/>
            <person name="Scornet D."/>
            <person name="Allen A.E."/>
            <person name="Amoutzias G."/>
            <person name="Anthouard V."/>
            <person name="Artiguenave F."/>
            <person name="Aury J.M."/>
            <person name="Badger J.H."/>
            <person name="Beszteri B."/>
            <person name="Billiau K."/>
            <person name="Bonnet E."/>
            <person name="Bothwell J.H."/>
            <person name="Bowler C."/>
            <person name="Boyen C."/>
            <person name="Brownlee C."/>
            <person name="Carrano C.J."/>
            <person name="Charrier B."/>
            <person name="Cho G.Y."/>
            <person name="Coelho S.M."/>
            <person name="Collen J."/>
            <person name="Corre E."/>
            <person name="Da Silva C."/>
            <person name="Delage L."/>
            <person name="Delaroque N."/>
            <person name="Dittami S.M."/>
            <person name="Doulbeau S."/>
            <person name="Elias M."/>
            <person name="Farnham G."/>
            <person name="Gachon C.M."/>
            <person name="Gschloessl B."/>
            <person name="Heesch S."/>
            <person name="Jabbari K."/>
            <person name="Jubin C."/>
            <person name="Kawai H."/>
            <person name="Kimura K."/>
            <person name="Kloareg B."/>
            <person name="Kupper F.C."/>
            <person name="Lang D."/>
            <person name="Le Bail A."/>
            <person name="Leblanc C."/>
            <person name="Lerouge P."/>
            <person name="Lohr M."/>
            <person name="Lopez P.J."/>
            <person name="Martens C."/>
            <person name="Maumus F."/>
            <person name="Michel G."/>
            <person name="Miranda-Saavedra D."/>
            <person name="Morales J."/>
            <person name="Moreau H."/>
            <person name="Motomura T."/>
            <person name="Nagasato C."/>
            <person name="Napoli C.A."/>
            <person name="Nelson D.R."/>
            <person name="Nyvall-Collen P."/>
            <person name="Peters A.F."/>
            <person name="Pommier C."/>
            <person name="Potin P."/>
            <person name="Poulain J."/>
            <person name="Quesneville H."/>
            <person name="Read B."/>
            <person name="Rensing S.A."/>
            <person name="Ritter A."/>
            <person name="Rousvoal S."/>
            <person name="Samanta M."/>
            <person name="Samson G."/>
            <person name="Schroeder D.C."/>
            <person name="Segurens B."/>
            <person name="Strittmatter M."/>
            <person name="Tonon T."/>
            <person name="Tregear J.W."/>
            <person name="Valentin K."/>
            <person name="von Dassow P."/>
            <person name="Yamagishi T."/>
            <person name="Van de Peer Y."/>
            <person name="Wincker P."/>
        </authorList>
    </citation>
    <scope>NUCLEOTIDE SEQUENCE [LARGE SCALE GENOMIC DNA]</scope>
    <source>
        <strain evidence="5">Ec32 / CCAP1310/4</strain>
    </source>
</reference>
<feature type="domain" description="CBM1" evidence="3">
    <location>
        <begin position="650"/>
        <end position="686"/>
    </location>
</feature>
<dbReference type="SMART" id="SM00236">
    <property type="entry name" value="fCBD"/>
    <property type="match status" value="2"/>
</dbReference>
<feature type="compositionally biased region" description="Polar residues" evidence="2">
    <location>
        <begin position="509"/>
        <end position="518"/>
    </location>
</feature>
<dbReference type="PROSITE" id="PS00562">
    <property type="entry name" value="CBM1_1"/>
    <property type="match status" value="1"/>
</dbReference>
<keyword evidence="5" id="KW-1185">Reference proteome</keyword>
<feature type="region of interest" description="Disordered" evidence="2">
    <location>
        <begin position="299"/>
        <end position="616"/>
    </location>
</feature>
<dbReference type="GO" id="GO:0005975">
    <property type="term" value="P:carbohydrate metabolic process"/>
    <property type="evidence" value="ECO:0007669"/>
    <property type="project" value="InterPro"/>
</dbReference>
<dbReference type="Proteomes" id="UP000002630">
    <property type="component" value="Linkage Group LG03"/>
</dbReference>
<organism evidence="4 5">
    <name type="scientific">Ectocarpus siliculosus</name>
    <name type="common">Brown alga</name>
    <name type="synonym">Conferva siliculosa</name>
    <dbReference type="NCBI Taxonomy" id="2880"/>
    <lineage>
        <taxon>Eukaryota</taxon>
        <taxon>Sar</taxon>
        <taxon>Stramenopiles</taxon>
        <taxon>Ochrophyta</taxon>
        <taxon>PX clade</taxon>
        <taxon>Phaeophyceae</taxon>
        <taxon>Ectocarpales</taxon>
        <taxon>Ectocarpaceae</taxon>
        <taxon>Ectocarpus</taxon>
    </lineage>
</organism>
<feature type="compositionally biased region" description="Acidic residues" evidence="2">
    <location>
        <begin position="343"/>
        <end position="352"/>
    </location>
</feature>
<dbReference type="InParanoid" id="D8LM92"/>
<feature type="compositionally biased region" description="Acidic residues" evidence="2">
    <location>
        <begin position="599"/>
        <end position="608"/>
    </location>
</feature>
<keyword evidence="1" id="KW-0732">Signal</keyword>
<proteinExistence type="predicted"/>
<gene>
    <name evidence="4" type="ORF">Esi_0004_0034</name>
</gene>
<dbReference type="Pfam" id="PF03067">
    <property type="entry name" value="LPMO_10"/>
    <property type="match status" value="1"/>
</dbReference>
<dbReference type="Pfam" id="PF00734">
    <property type="entry name" value="CBM_1"/>
    <property type="match status" value="2"/>
</dbReference>
<dbReference type="GO" id="GO:0030248">
    <property type="term" value="F:cellulose binding"/>
    <property type="evidence" value="ECO:0007669"/>
    <property type="project" value="InterPro"/>
</dbReference>
<evidence type="ECO:0000256" key="2">
    <source>
        <dbReference type="SAM" id="MobiDB-lite"/>
    </source>
</evidence>
<evidence type="ECO:0000313" key="5">
    <source>
        <dbReference type="Proteomes" id="UP000002630"/>
    </source>
</evidence>
<feature type="compositionally biased region" description="Polar residues" evidence="2">
    <location>
        <begin position="464"/>
        <end position="474"/>
    </location>
</feature>
<dbReference type="InterPro" id="IPR000254">
    <property type="entry name" value="CBD"/>
</dbReference>
<protein>
    <submittedName>
        <fullName evidence="4">EsV-1-166</fullName>
    </submittedName>
</protein>
<evidence type="ECO:0000256" key="1">
    <source>
        <dbReference type="ARBA" id="ARBA00022729"/>
    </source>
</evidence>
<dbReference type="InterPro" id="IPR004302">
    <property type="entry name" value="Cellulose/chitin-bd_N"/>
</dbReference>
<feature type="compositionally biased region" description="Low complexity" evidence="2">
    <location>
        <begin position="310"/>
        <end position="342"/>
    </location>
</feature>
<dbReference type="InterPro" id="IPR035971">
    <property type="entry name" value="CBD_sf"/>
</dbReference>
<feature type="compositionally biased region" description="Polar residues" evidence="2">
    <location>
        <begin position="416"/>
        <end position="425"/>
    </location>
</feature>
<sequence>MPRTATAAAAALVGAGGFFAQLPTGDSHAYMMIPVSRQLWGTSAFQEVGSPDINYCPHCFQSRGPAAIRARGGDKPWPHFNGERAENGNYIESEEVAQRHGICGDPEQTAAEDSNKYGLENSNYPVLETYAEGGILEFKMVVSTYHWGHVEMFLCDADDLPGGPDSTVTQSCFNEHPLDRVDDDDFNSPIDPSNTGRFILDPPCRASETDQEMLDGAFPGDVATARFKLPQGLTCERCVVQMVYYTGNSCKHQGYAEFNPESWPSSCAPTKADWINEVVGHCGDGDAYPEEFWNCADISITSDGDPAPSPTTVLTPAPTAPEETEPPATDVPTAAPSSATTSEGEEEEEETGEPTPAPIAIEGEDTDVPTSAPTTSQGEEADEPTYAPTSEGDREEENTDGPTPAPTIPEGEETDLPTSAPTTVQGEEADEPTYAPTFEGDREEEDTDGPTPAPTIAEGEETDQPTSAPTTSQGEEADEPTYAPTSGEEEDTDGPTPAPTIAEGEETDQPTSAPTTVQGEEADEPTYAPTSEGDREEEDTDGPTPAPTIPEGEETDLPTSAPTTAHGGEANEPTYAPTSAGDREEEDTDGPTPAPTIAEGEEGEETDEPTPAPTTELEPATIMASPTEAIVATFAPSVPPPVSTDPDCEDPVGGFNQCGGPGYEGSTCCRTGYDCEQMADCYFECRPRGDRCSESWGQCGGLDWEGPECCWPGARCAERNEWYYQCIPEDAIYR</sequence>
<dbReference type="PROSITE" id="PS51164">
    <property type="entry name" value="CBM1_2"/>
    <property type="match status" value="2"/>
</dbReference>
<dbReference type="OrthoDB" id="66658at2759"/>
<feature type="compositionally biased region" description="Polar residues" evidence="2">
    <location>
        <begin position="368"/>
        <end position="378"/>
    </location>
</feature>
<dbReference type="eggNOG" id="ENOG502SBQR">
    <property type="taxonomic scope" value="Eukaryota"/>
</dbReference>
<evidence type="ECO:0000313" key="4">
    <source>
        <dbReference type="EMBL" id="CBN77502.1"/>
    </source>
</evidence>
<name>D8LM92_ECTSI</name>
<dbReference type="EMBL" id="FN648596">
    <property type="protein sequence ID" value="CBN77502.1"/>
    <property type="molecule type" value="Genomic_DNA"/>
</dbReference>
<dbReference type="OMA" id="CAERNEW"/>
<dbReference type="GO" id="GO:0005576">
    <property type="term" value="C:extracellular region"/>
    <property type="evidence" value="ECO:0007669"/>
    <property type="project" value="InterPro"/>
</dbReference>
<dbReference type="SUPFAM" id="SSF57180">
    <property type="entry name" value="Cellulose-binding domain"/>
    <property type="match status" value="2"/>
</dbReference>
<accession>D8LM92</accession>
<evidence type="ECO:0000259" key="3">
    <source>
        <dbReference type="PROSITE" id="PS51164"/>
    </source>
</evidence>
<dbReference type="AlphaFoldDB" id="D8LM92"/>
<feature type="domain" description="CBM1" evidence="3">
    <location>
        <begin position="691"/>
        <end position="727"/>
    </location>
</feature>
<dbReference type="EMBL" id="FN649728">
    <property type="protein sequence ID" value="CBN77502.1"/>
    <property type="molecule type" value="Genomic_DNA"/>
</dbReference>